<comment type="caution">
    <text evidence="6">The sequence shown here is derived from an EMBL/GenBank/DDBJ whole genome shotgun (WGS) entry which is preliminary data.</text>
</comment>
<gene>
    <name evidence="6" type="ORF">I0D00_02705</name>
</gene>
<organism evidence="6 7">
    <name type="scientific">Pseudomonas lalucatii</name>
    <dbReference type="NCBI Taxonomy" id="1424203"/>
    <lineage>
        <taxon>Bacteria</taxon>
        <taxon>Pseudomonadati</taxon>
        <taxon>Pseudomonadota</taxon>
        <taxon>Gammaproteobacteria</taxon>
        <taxon>Pseudomonadales</taxon>
        <taxon>Pseudomonadaceae</taxon>
        <taxon>Pseudomonas</taxon>
    </lineage>
</organism>
<protein>
    <submittedName>
        <fullName evidence="6">LysR family transcriptional regulator</fullName>
    </submittedName>
</protein>
<dbReference type="EMBL" id="JADPMV010000001">
    <property type="protein sequence ID" value="MBS7660861.1"/>
    <property type="molecule type" value="Genomic_DNA"/>
</dbReference>
<dbReference type="Gene3D" id="1.10.10.10">
    <property type="entry name" value="Winged helix-like DNA-binding domain superfamily/Winged helix DNA-binding domain"/>
    <property type="match status" value="1"/>
</dbReference>
<dbReference type="CDD" id="cd08472">
    <property type="entry name" value="PBP2_CrgA_like_3"/>
    <property type="match status" value="1"/>
</dbReference>
<dbReference type="InterPro" id="IPR005119">
    <property type="entry name" value="LysR_subst-bd"/>
</dbReference>
<dbReference type="InterPro" id="IPR058163">
    <property type="entry name" value="LysR-type_TF_proteobact-type"/>
</dbReference>
<sequence length="300" mass="33003">MNKLELLRTFVRVTELASFTQAGESLGLPRSTVSEQVRALEALLGARLLHRTTRRVHATQDGLVLYERSKDMLAHMDELEGLFRQDGTALAGRLRVDMPSSVARKIVLPRLAEFVARHPQVELEISSSDRQVDLVGEGFDCVLRVGELPDTSLVARRLSGFSMVNCASPAYLQAYGTPATLEDLAAHRLIHYVPVLGARSTGFDYVANGRLRQVPMTGNVTVNNTDAYEAACLGGLGLIQAPLAGVRDYLASGRLCAVLPDYLAPPMAVSLLYADRRYLPQRVRVFMQWLEGLIEAEARV</sequence>
<evidence type="ECO:0000256" key="4">
    <source>
        <dbReference type="ARBA" id="ARBA00023163"/>
    </source>
</evidence>
<evidence type="ECO:0000256" key="1">
    <source>
        <dbReference type="ARBA" id="ARBA00009437"/>
    </source>
</evidence>
<dbReference type="InterPro" id="IPR000847">
    <property type="entry name" value="LysR_HTH_N"/>
</dbReference>
<keyword evidence="7" id="KW-1185">Reference proteome</keyword>
<reference evidence="6 7" key="1">
    <citation type="journal article" date="2021" name="Syst. Appl. Microbiol.">
        <title>Pseudomonas lalucatii sp. nov. isolated from Vallgornera, a karstic cave in Mallorca, Western Mediterranean.</title>
        <authorList>
            <person name="Busquets A."/>
            <person name="Mulet M."/>
            <person name="Gomila M."/>
            <person name="Garcia-Valdes E."/>
        </authorList>
    </citation>
    <scope>NUCLEOTIDE SEQUENCE [LARGE SCALE GENOMIC DNA]</scope>
    <source>
        <strain evidence="6 7">R1b54</strain>
    </source>
</reference>
<dbReference type="InterPro" id="IPR036388">
    <property type="entry name" value="WH-like_DNA-bd_sf"/>
</dbReference>
<feature type="domain" description="HTH lysR-type" evidence="5">
    <location>
        <begin position="1"/>
        <end position="59"/>
    </location>
</feature>
<dbReference type="Gene3D" id="3.40.190.290">
    <property type="match status" value="1"/>
</dbReference>
<proteinExistence type="inferred from homology"/>
<dbReference type="PROSITE" id="PS50931">
    <property type="entry name" value="HTH_LYSR"/>
    <property type="match status" value="1"/>
</dbReference>
<dbReference type="Pfam" id="PF03466">
    <property type="entry name" value="LysR_substrate"/>
    <property type="match status" value="1"/>
</dbReference>
<dbReference type="Proteomes" id="UP001196601">
    <property type="component" value="Unassembled WGS sequence"/>
</dbReference>
<dbReference type="SUPFAM" id="SSF53850">
    <property type="entry name" value="Periplasmic binding protein-like II"/>
    <property type="match status" value="1"/>
</dbReference>
<dbReference type="Pfam" id="PF00126">
    <property type="entry name" value="HTH_1"/>
    <property type="match status" value="1"/>
</dbReference>
<evidence type="ECO:0000259" key="5">
    <source>
        <dbReference type="PROSITE" id="PS50931"/>
    </source>
</evidence>
<comment type="similarity">
    <text evidence="1">Belongs to the LysR transcriptional regulatory family.</text>
</comment>
<evidence type="ECO:0000256" key="3">
    <source>
        <dbReference type="ARBA" id="ARBA00023125"/>
    </source>
</evidence>
<evidence type="ECO:0000256" key="2">
    <source>
        <dbReference type="ARBA" id="ARBA00023015"/>
    </source>
</evidence>
<dbReference type="SUPFAM" id="SSF46785">
    <property type="entry name" value="Winged helix' DNA-binding domain"/>
    <property type="match status" value="1"/>
</dbReference>
<dbReference type="RefSeq" id="WP_213638222.1">
    <property type="nucleotide sequence ID" value="NZ_JADPMV010000001.1"/>
</dbReference>
<evidence type="ECO:0000313" key="7">
    <source>
        <dbReference type="Proteomes" id="UP001196601"/>
    </source>
</evidence>
<evidence type="ECO:0000313" key="6">
    <source>
        <dbReference type="EMBL" id="MBS7660861.1"/>
    </source>
</evidence>
<dbReference type="PANTHER" id="PTHR30537">
    <property type="entry name" value="HTH-TYPE TRANSCRIPTIONAL REGULATOR"/>
    <property type="match status" value="1"/>
</dbReference>
<dbReference type="InterPro" id="IPR036390">
    <property type="entry name" value="WH_DNA-bd_sf"/>
</dbReference>
<keyword evidence="4" id="KW-0804">Transcription</keyword>
<keyword evidence="3" id="KW-0238">DNA-binding</keyword>
<dbReference type="PANTHER" id="PTHR30537:SF72">
    <property type="entry name" value="LYSR FAMILY TRANSCRIPTIONAL REGULATOR"/>
    <property type="match status" value="1"/>
</dbReference>
<name>A0ABS5PWH9_9PSED</name>
<accession>A0ABS5PWH9</accession>
<keyword evidence="2" id="KW-0805">Transcription regulation</keyword>